<organism evidence="1 2">
    <name type="scientific">Aquimarina hainanensis</name>
    <dbReference type="NCBI Taxonomy" id="1578017"/>
    <lineage>
        <taxon>Bacteria</taxon>
        <taxon>Pseudomonadati</taxon>
        <taxon>Bacteroidota</taxon>
        <taxon>Flavobacteriia</taxon>
        <taxon>Flavobacteriales</taxon>
        <taxon>Flavobacteriaceae</taxon>
        <taxon>Aquimarina</taxon>
    </lineage>
</organism>
<comment type="caution">
    <text evidence="1">The sequence shown here is derived from an EMBL/GenBank/DDBJ whole genome shotgun (WGS) entry which is preliminary data.</text>
</comment>
<sequence length="71" mass="7955">MQINDGVIVPKIQLVAECANFEGKEVVFKISEKEPLLVIKYKELLVLQNGTEITEIKATVTDGHTLAWTEK</sequence>
<protein>
    <submittedName>
        <fullName evidence="1">Uncharacterized protein</fullName>
    </submittedName>
</protein>
<accession>A0ABW5N4N1</accession>
<proteinExistence type="predicted"/>
<reference evidence="2" key="1">
    <citation type="journal article" date="2019" name="Int. J. Syst. Evol. Microbiol.">
        <title>The Global Catalogue of Microorganisms (GCM) 10K type strain sequencing project: providing services to taxonomists for standard genome sequencing and annotation.</title>
        <authorList>
            <consortium name="The Broad Institute Genomics Platform"/>
            <consortium name="The Broad Institute Genome Sequencing Center for Infectious Disease"/>
            <person name="Wu L."/>
            <person name="Ma J."/>
        </authorList>
    </citation>
    <scope>NUCLEOTIDE SEQUENCE [LARGE SCALE GENOMIC DNA]</scope>
    <source>
        <strain evidence="2">KCTC 42423</strain>
    </source>
</reference>
<name>A0ABW5N4N1_9FLAO</name>
<evidence type="ECO:0000313" key="2">
    <source>
        <dbReference type="Proteomes" id="UP001597459"/>
    </source>
</evidence>
<evidence type="ECO:0000313" key="1">
    <source>
        <dbReference type="EMBL" id="MFD2590111.1"/>
    </source>
</evidence>
<dbReference type="EMBL" id="JBHULX010000003">
    <property type="protein sequence ID" value="MFD2590111.1"/>
    <property type="molecule type" value="Genomic_DNA"/>
</dbReference>
<gene>
    <name evidence="1" type="ORF">ACFSTE_04665</name>
</gene>
<dbReference type="Proteomes" id="UP001597459">
    <property type="component" value="Unassembled WGS sequence"/>
</dbReference>
<dbReference type="RefSeq" id="WP_378255780.1">
    <property type="nucleotide sequence ID" value="NZ_JBHSJV010000001.1"/>
</dbReference>
<keyword evidence="2" id="KW-1185">Reference proteome</keyword>